<accession>A0A840I9K2</accession>
<keyword evidence="2" id="KW-1185">Reference proteome</keyword>
<dbReference type="EMBL" id="JACHNU010000001">
    <property type="protein sequence ID" value="MBB4661597.1"/>
    <property type="molecule type" value="Genomic_DNA"/>
</dbReference>
<evidence type="ECO:0000313" key="2">
    <source>
        <dbReference type="Proteomes" id="UP000585272"/>
    </source>
</evidence>
<name>A0A840I9K2_9ACTN</name>
<gene>
    <name evidence="1" type="ORF">BDZ31_001170</name>
</gene>
<comment type="caution">
    <text evidence="1">The sequence shown here is derived from an EMBL/GenBank/DDBJ whole genome shotgun (WGS) entry which is preliminary data.</text>
</comment>
<organism evidence="1 2">
    <name type="scientific">Conexibacter arvalis</name>
    <dbReference type="NCBI Taxonomy" id="912552"/>
    <lineage>
        <taxon>Bacteria</taxon>
        <taxon>Bacillati</taxon>
        <taxon>Actinomycetota</taxon>
        <taxon>Thermoleophilia</taxon>
        <taxon>Solirubrobacterales</taxon>
        <taxon>Conexibacteraceae</taxon>
        <taxon>Conexibacter</taxon>
    </lineage>
</organism>
<dbReference type="Proteomes" id="UP000585272">
    <property type="component" value="Unassembled WGS sequence"/>
</dbReference>
<protein>
    <submittedName>
        <fullName evidence="1">Uncharacterized protein</fullName>
    </submittedName>
</protein>
<sequence length="34" mass="3988">MEQLMLTPRPRRAPAATRDALCPTWRRRLAMHLA</sequence>
<evidence type="ECO:0000313" key="1">
    <source>
        <dbReference type="EMBL" id="MBB4661597.1"/>
    </source>
</evidence>
<dbReference type="AlphaFoldDB" id="A0A840I9K2"/>
<proteinExistence type="predicted"/>
<reference evidence="1 2" key="1">
    <citation type="submission" date="2020-08" db="EMBL/GenBank/DDBJ databases">
        <title>Genomic Encyclopedia of Archaeal and Bacterial Type Strains, Phase II (KMG-II): from individual species to whole genera.</title>
        <authorList>
            <person name="Goeker M."/>
        </authorList>
    </citation>
    <scope>NUCLEOTIDE SEQUENCE [LARGE SCALE GENOMIC DNA]</scope>
    <source>
        <strain evidence="1 2">DSM 23288</strain>
    </source>
</reference>